<keyword evidence="2" id="KW-1185">Reference proteome</keyword>
<sequence>MRERITYLLRDPEHDGPDPSKINVSKDSLTVTGLDAAKEHRVTFGFSELSQELWRALKQCHELRIRWVSESPYDSTPPFVARLSPGLHVFFTPRRDELADSLCPMLKKVFGQNLKCTSPTETFTTPPILSPRFSQTSLQYHSLLPSLIDLTTYIAEAVCPPADQHCRSQAAALTSASYVDIDFDAISHSVIVNAFWSAPPTSASASDENLWTETILKRSKEDTVEVGVLGNERPSEKEELSLSGFLTVLGQDDHPSTCHFIALRLSLSPSVNQAKPN</sequence>
<dbReference type="GO" id="GO:0006506">
    <property type="term" value="P:GPI anchor biosynthetic process"/>
    <property type="evidence" value="ECO:0007669"/>
    <property type="project" value="InterPro"/>
</dbReference>
<dbReference type="GO" id="GO:0016020">
    <property type="term" value="C:membrane"/>
    <property type="evidence" value="ECO:0007669"/>
    <property type="project" value="GOC"/>
</dbReference>
<dbReference type="PANTHER" id="PTHR28533">
    <property type="entry name" value="PROTEIN PBN1"/>
    <property type="match status" value="1"/>
</dbReference>
<protein>
    <submittedName>
        <fullName evidence="1">Uncharacterized protein</fullName>
    </submittedName>
</protein>
<proteinExistence type="predicted"/>
<evidence type="ECO:0000313" key="1">
    <source>
        <dbReference type="EMBL" id="KAF2457234.1"/>
    </source>
</evidence>
<dbReference type="EMBL" id="MU001681">
    <property type="protein sequence ID" value="KAF2457234.1"/>
    <property type="molecule type" value="Genomic_DNA"/>
</dbReference>
<dbReference type="Proteomes" id="UP000799766">
    <property type="component" value="Unassembled WGS sequence"/>
</dbReference>
<dbReference type="GO" id="GO:1990529">
    <property type="term" value="C:glycosylphosphatidylinositol-mannosyltransferase I complex"/>
    <property type="evidence" value="ECO:0007669"/>
    <property type="project" value="TreeGrafter"/>
</dbReference>
<dbReference type="InterPro" id="IPR042322">
    <property type="entry name" value="Pbn1"/>
</dbReference>
<accession>A0A6A6P0B9</accession>
<dbReference type="OrthoDB" id="5546453at2759"/>
<dbReference type="GO" id="GO:0000030">
    <property type="term" value="F:mannosyltransferase activity"/>
    <property type="evidence" value="ECO:0007669"/>
    <property type="project" value="TreeGrafter"/>
</dbReference>
<dbReference type="AlphaFoldDB" id="A0A6A6P0B9"/>
<name>A0A6A6P0B9_9PEZI</name>
<dbReference type="PANTHER" id="PTHR28533:SF1">
    <property type="entry name" value="PROTEIN PBN1"/>
    <property type="match status" value="1"/>
</dbReference>
<evidence type="ECO:0000313" key="2">
    <source>
        <dbReference type="Proteomes" id="UP000799766"/>
    </source>
</evidence>
<reference evidence="1" key="1">
    <citation type="journal article" date="2020" name="Stud. Mycol.">
        <title>101 Dothideomycetes genomes: a test case for predicting lifestyles and emergence of pathogens.</title>
        <authorList>
            <person name="Haridas S."/>
            <person name="Albert R."/>
            <person name="Binder M."/>
            <person name="Bloem J."/>
            <person name="Labutti K."/>
            <person name="Salamov A."/>
            <person name="Andreopoulos B."/>
            <person name="Baker S."/>
            <person name="Barry K."/>
            <person name="Bills G."/>
            <person name="Bluhm B."/>
            <person name="Cannon C."/>
            <person name="Castanera R."/>
            <person name="Culley D."/>
            <person name="Daum C."/>
            <person name="Ezra D."/>
            <person name="Gonzalez J."/>
            <person name="Henrissat B."/>
            <person name="Kuo A."/>
            <person name="Liang C."/>
            <person name="Lipzen A."/>
            <person name="Lutzoni F."/>
            <person name="Magnuson J."/>
            <person name="Mondo S."/>
            <person name="Nolan M."/>
            <person name="Ohm R."/>
            <person name="Pangilinan J."/>
            <person name="Park H.-J."/>
            <person name="Ramirez L."/>
            <person name="Alfaro M."/>
            <person name="Sun H."/>
            <person name="Tritt A."/>
            <person name="Yoshinaga Y."/>
            <person name="Zwiers L.-H."/>
            <person name="Turgeon B."/>
            <person name="Goodwin S."/>
            <person name="Spatafora J."/>
            <person name="Crous P."/>
            <person name="Grigoriev I."/>
        </authorList>
    </citation>
    <scope>NUCLEOTIDE SEQUENCE</scope>
    <source>
        <strain evidence="1">ATCC 16933</strain>
    </source>
</reference>
<gene>
    <name evidence="1" type="ORF">BDY21DRAFT_345296</name>
</gene>
<organism evidence="1 2">
    <name type="scientific">Lineolata rhizophorae</name>
    <dbReference type="NCBI Taxonomy" id="578093"/>
    <lineage>
        <taxon>Eukaryota</taxon>
        <taxon>Fungi</taxon>
        <taxon>Dikarya</taxon>
        <taxon>Ascomycota</taxon>
        <taxon>Pezizomycotina</taxon>
        <taxon>Dothideomycetes</taxon>
        <taxon>Dothideomycetes incertae sedis</taxon>
        <taxon>Lineolatales</taxon>
        <taxon>Lineolataceae</taxon>
        <taxon>Lineolata</taxon>
    </lineage>
</organism>